<reference evidence="2 3" key="1">
    <citation type="submission" date="2013-07" db="EMBL/GenBank/DDBJ databases">
        <title>Completed genome of Sphingomonas sanxanigenens NX02.</title>
        <authorList>
            <person name="Ma T."/>
            <person name="Huang H."/>
            <person name="Wu M."/>
            <person name="Li X."/>
            <person name="Li G."/>
        </authorList>
    </citation>
    <scope>NUCLEOTIDE SEQUENCE [LARGE SCALE GENOMIC DNA]</scope>
    <source>
        <strain evidence="2 3">NX02</strain>
    </source>
</reference>
<dbReference type="STRING" id="1123269.NX02_26355"/>
<dbReference type="eggNOG" id="COG1846">
    <property type="taxonomic scope" value="Bacteria"/>
</dbReference>
<dbReference type="Gene3D" id="1.10.10.10">
    <property type="entry name" value="Winged helix-like DNA-binding domain superfamily/Winged helix DNA-binding domain"/>
    <property type="match status" value="1"/>
</dbReference>
<sequence>MKLASVLAARRNISSAEAVNLIEAALMEAEAAPRRRSIADFATGMLAVRSRRNEAIGADIFRDPAWDMMLDLLAAAHQGRQVSVSSLCYASGVPNSTALRHIEHLDQLGLVERTPDPEDHRRAFIRATDAAIESMSGLLARMQDAAIGVERTRPHPTEIQPAPGEPAPIQCDAAMLQVAITGGRA</sequence>
<dbReference type="AlphaFoldDB" id="W0AMC7"/>
<dbReference type="KEGG" id="ssan:NX02_26355"/>
<evidence type="ECO:0000259" key="1">
    <source>
        <dbReference type="Pfam" id="PF13463"/>
    </source>
</evidence>
<feature type="domain" description="HTH marR-type" evidence="1">
    <location>
        <begin position="76"/>
        <end position="131"/>
    </location>
</feature>
<organism evidence="2 3">
    <name type="scientific">Sphingomonas sanxanigenens DSM 19645 = NX02</name>
    <dbReference type="NCBI Taxonomy" id="1123269"/>
    <lineage>
        <taxon>Bacteria</taxon>
        <taxon>Pseudomonadati</taxon>
        <taxon>Pseudomonadota</taxon>
        <taxon>Alphaproteobacteria</taxon>
        <taxon>Sphingomonadales</taxon>
        <taxon>Sphingomonadaceae</taxon>
        <taxon>Sphingomonas</taxon>
    </lineage>
</organism>
<dbReference type="PATRIC" id="fig|1123269.5.peg.5167"/>
<keyword evidence="3" id="KW-1185">Reference proteome</keyword>
<dbReference type="Proteomes" id="UP000018851">
    <property type="component" value="Chromosome"/>
</dbReference>
<dbReference type="InterPro" id="IPR000835">
    <property type="entry name" value="HTH_MarR-typ"/>
</dbReference>
<dbReference type="Pfam" id="PF13463">
    <property type="entry name" value="HTH_27"/>
    <property type="match status" value="1"/>
</dbReference>
<dbReference type="GO" id="GO:0003700">
    <property type="term" value="F:DNA-binding transcription factor activity"/>
    <property type="evidence" value="ECO:0007669"/>
    <property type="project" value="InterPro"/>
</dbReference>
<protein>
    <recommendedName>
        <fullName evidence="1">HTH marR-type domain-containing protein</fullName>
    </recommendedName>
</protein>
<accession>W0AMC7</accession>
<dbReference type="HOGENOM" id="CLU_1460400_0_0_5"/>
<proteinExistence type="predicted"/>
<gene>
    <name evidence="2" type="ORF">NX02_26355</name>
</gene>
<evidence type="ECO:0000313" key="3">
    <source>
        <dbReference type="Proteomes" id="UP000018851"/>
    </source>
</evidence>
<dbReference type="InterPro" id="IPR036388">
    <property type="entry name" value="WH-like_DNA-bd_sf"/>
</dbReference>
<name>W0AMC7_9SPHN</name>
<dbReference type="EMBL" id="CP006644">
    <property type="protein sequence ID" value="AHE56865.1"/>
    <property type="molecule type" value="Genomic_DNA"/>
</dbReference>
<dbReference type="OrthoDB" id="7594920at2"/>
<evidence type="ECO:0000313" key="2">
    <source>
        <dbReference type="EMBL" id="AHE56865.1"/>
    </source>
</evidence>
<dbReference type="SUPFAM" id="SSF46785">
    <property type="entry name" value="Winged helix' DNA-binding domain"/>
    <property type="match status" value="1"/>
</dbReference>
<dbReference type="InterPro" id="IPR036390">
    <property type="entry name" value="WH_DNA-bd_sf"/>
</dbReference>